<keyword evidence="2" id="KW-1185">Reference proteome</keyword>
<evidence type="ECO:0000313" key="2">
    <source>
        <dbReference type="Proteomes" id="UP001359559"/>
    </source>
</evidence>
<dbReference type="EMBL" id="JAYKXN010000002">
    <property type="protein sequence ID" value="KAK7308938.1"/>
    <property type="molecule type" value="Genomic_DNA"/>
</dbReference>
<dbReference type="AlphaFoldDB" id="A0AAN9K2Y6"/>
<dbReference type="Proteomes" id="UP001359559">
    <property type="component" value="Unassembled WGS sequence"/>
</dbReference>
<evidence type="ECO:0000313" key="1">
    <source>
        <dbReference type="EMBL" id="KAK7308938.1"/>
    </source>
</evidence>
<sequence>MDLVSFMASLDELADAINLLRKQGAEIRSFIDMGFRREIDLMGASGKGRNVWWEEMVGVCPNWRRLLTQATNISGYFSCVLFPSPFFFFSALKVYPHNTVTAFPPISSDHAPILLDLALEKCCTQYFKFEAY</sequence>
<reference evidence="1 2" key="1">
    <citation type="submission" date="2024-01" db="EMBL/GenBank/DDBJ databases">
        <title>The genomes of 5 underutilized Papilionoideae crops provide insights into root nodulation and disease resistance.</title>
        <authorList>
            <person name="Yuan L."/>
        </authorList>
    </citation>
    <scope>NUCLEOTIDE SEQUENCE [LARGE SCALE GENOMIC DNA]</scope>
    <source>
        <strain evidence="1">LY-2023</strain>
        <tissue evidence="1">Leaf</tissue>
    </source>
</reference>
<accession>A0AAN9K2Y6</accession>
<comment type="caution">
    <text evidence="1">The sequence shown here is derived from an EMBL/GenBank/DDBJ whole genome shotgun (WGS) entry which is preliminary data.</text>
</comment>
<proteinExistence type="predicted"/>
<gene>
    <name evidence="1" type="ORF">RJT34_05285</name>
</gene>
<name>A0AAN9K2Y6_CLITE</name>
<organism evidence="1 2">
    <name type="scientific">Clitoria ternatea</name>
    <name type="common">Butterfly pea</name>
    <dbReference type="NCBI Taxonomy" id="43366"/>
    <lineage>
        <taxon>Eukaryota</taxon>
        <taxon>Viridiplantae</taxon>
        <taxon>Streptophyta</taxon>
        <taxon>Embryophyta</taxon>
        <taxon>Tracheophyta</taxon>
        <taxon>Spermatophyta</taxon>
        <taxon>Magnoliopsida</taxon>
        <taxon>eudicotyledons</taxon>
        <taxon>Gunneridae</taxon>
        <taxon>Pentapetalae</taxon>
        <taxon>rosids</taxon>
        <taxon>fabids</taxon>
        <taxon>Fabales</taxon>
        <taxon>Fabaceae</taxon>
        <taxon>Papilionoideae</taxon>
        <taxon>50 kb inversion clade</taxon>
        <taxon>NPAAA clade</taxon>
        <taxon>indigoferoid/millettioid clade</taxon>
        <taxon>Phaseoleae</taxon>
        <taxon>Clitoria</taxon>
    </lineage>
</organism>
<protein>
    <submittedName>
        <fullName evidence="1">Uncharacterized protein</fullName>
    </submittedName>
</protein>